<feature type="domain" description="RGS" evidence="2">
    <location>
        <begin position="58"/>
        <end position="191"/>
    </location>
</feature>
<gene>
    <name evidence="3" type="ORF">QSP1433_LOCUS5988</name>
</gene>
<dbReference type="InterPro" id="IPR016137">
    <property type="entry name" value="RGS"/>
</dbReference>
<dbReference type="Gene3D" id="1.10.167.10">
    <property type="entry name" value="Regulator of G-protein Signalling 4, domain 2"/>
    <property type="match status" value="2"/>
</dbReference>
<dbReference type="SUPFAM" id="SSF48097">
    <property type="entry name" value="Regulator of G-protein signaling, RGS"/>
    <property type="match status" value="2"/>
</dbReference>
<accession>A0A7S2WBK1</accession>
<dbReference type="PANTHER" id="PTHR10845">
    <property type="entry name" value="REGULATOR OF G PROTEIN SIGNALING"/>
    <property type="match status" value="1"/>
</dbReference>
<dbReference type="PROSITE" id="PS50132">
    <property type="entry name" value="RGS"/>
    <property type="match status" value="2"/>
</dbReference>
<evidence type="ECO:0000256" key="1">
    <source>
        <dbReference type="SAM" id="MobiDB-lite"/>
    </source>
</evidence>
<protein>
    <recommendedName>
        <fullName evidence="2">RGS domain-containing protein</fullName>
    </recommendedName>
</protein>
<name>A0A7S2WBK1_9STRA</name>
<reference evidence="3" key="1">
    <citation type="submission" date="2021-01" db="EMBL/GenBank/DDBJ databases">
        <authorList>
            <person name="Corre E."/>
            <person name="Pelletier E."/>
            <person name="Niang G."/>
            <person name="Scheremetjew M."/>
            <person name="Finn R."/>
            <person name="Kale V."/>
            <person name="Holt S."/>
            <person name="Cochrane G."/>
            <person name="Meng A."/>
            <person name="Brown T."/>
            <person name="Cohen L."/>
        </authorList>
    </citation>
    <scope>NUCLEOTIDE SEQUENCE</scope>
    <source>
        <strain evidence="3">NY070348D</strain>
    </source>
</reference>
<dbReference type="SMART" id="SM00315">
    <property type="entry name" value="RGS"/>
    <property type="match status" value="2"/>
</dbReference>
<dbReference type="InterPro" id="IPR044926">
    <property type="entry name" value="RGS_subdomain_2"/>
</dbReference>
<dbReference type="CDD" id="cd07440">
    <property type="entry name" value="RGS"/>
    <property type="match status" value="1"/>
</dbReference>
<dbReference type="AlphaFoldDB" id="A0A7S2WBK1"/>
<proteinExistence type="predicted"/>
<sequence>MGWKNGKTGSGKSTLSSGSSGSTCVKLDVADFAVENMVSADDEFRLFHPRKRRPSDLSVQTLLDEPLVHVAFKSFMLATCSEEFVSLWTDLYNFELVPYMSEEKRLRAQEIYSKYFAENAPQNSVKTDHLDSSTLVGLRNNLMVDENDVVNQTDLSVISETFKFIFAKVWTMLKFDFMPQFLGSDSFKELEVYAELGDGEVGGEKQMSMEAVLTNPYLLHDFLLFVNSEVMKQKVRDILVEMPSLRSKSRSDSSPRPDSLVRKLLWKKSTRTDSSPEKGVKNSSKVSEQELRAGTFVSIQALVELFSELEDFACADAGQGHRFERMKRILSRFGRSSDDPGAKTMIYPQIQFLHKHLCAFELKVGRYREIVYSQNDTSFFLPVREEILERLDKFVLPEFMNSAQYRVLQDRMDSSLKEFRDARAQAKIKDLLQYAEKRKIFDPSTYAYTLESAISLPWGAFYLKRFARKRLQEENVLFVLDVTAYQRMKEHCAAFQSQEDIAFVTKQAHRLCEMYIHPSSPLQINISHTQRSQLLEKVYEKGIVSPDVFDEARTETMRILNSNLWQQFQQDSMHENFIRKCMHNVHRVVPKEPGSIRLLASRHSSLTKRCSMPQKTDSVGVDDVLLEGTASAVGGSL</sequence>
<feature type="domain" description="RGS" evidence="2">
    <location>
        <begin position="449"/>
        <end position="578"/>
    </location>
</feature>
<dbReference type="PANTHER" id="PTHR10845:SF192">
    <property type="entry name" value="DOUBLE HIT, ISOFORM B"/>
    <property type="match status" value="1"/>
</dbReference>
<dbReference type="EMBL" id="HBHK01009630">
    <property type="protein sequence ID" value="CAD9677954.1"/>
    <property type="molecule type" value="Transcribed_RNA"/>
</dbReference>
<dbReference type="Pfam" id="PF00615">
    <property type="entry name" value="RGS"/>
    <property type="match status" value="2"/>
</dbReference>
<evidence type="ECO:0000313" key="3">
    <source>
        <dbReference type="EMBL" id="CAD9677954.1"/>
    </source>
</evidence>
<dbReference type="InterPro" id="IPR036305">
    <property type="entry name" value="RGS_sf"/>
</dbReference>
<organism evidence="3">
    <name type="scientific">Mucochytrium quahogii</name>
    <dbReference type="NCBI Taxonomy" id="96639"/>
    <lineage>
        <taxon>Eukaryota</taxon>
        <taxon>Sar</taxon>
        <taxon>Stramenopiles</taxon>
        <taxon>Bigyra</taxon>
        <taxon>Labyrinthulomycetes</taxon>
        <taxon>Thraustochytrida</taxon>
        <taxon>Thraustochytriidae</taxon>
        <taxon>Mucochytrium</taxon>
    </lineage>
</organism>
<feature type="region of interest" description="Disordered" evidence="1">
    <location>
        <begin position="1"/>
        <end position="22"/>
    </location>
</feature>
<evidence type="ECO:0000259" key="2">
    <source>
        <dbReference type="PROSITE" id="PS50132"/>
    </source>
</evidence>